<dbReference type="GeneID" id="17321101"/>
<sequence length="203" mass="22617">HRLAPTFINHRPALSQSFAMGKHTYSREPANPAKSAKACGKDLRVHFKNTHEVGAAIKGMTLERAQKYLQAVMDKKEIVPFKRFRIGVKGKPQCRNWKVPVGRWPTKSCKYLLAMVKNAESNADIRGIDTDTLVIDHVQVNKAVRGRRRTFRAHGRINAFMSQPCHVEMFVSEPEEPVAAGDQDGSGAPANLSNTRLRSGMTA</sequence>
<dbReference type="InterPro" id="IPR057265">
    <property type="entry name" value="Ribosomal_uL22_arc-type"/>
</dbReference>
<comment type="similarity">
    <text evidence="1 4">Belongs to the universal ribosomal protein uL22 family.</text>
</comment>
<keyword evidence="2 4" id="KW-0689">Ribosomal protein</keyword>
<evidence type="ECO:0000256" key="4">
    <source>
        <dbReference type="RuleBase" id="RU004005"/>
    </source>
</evidence>
<evidence type="ECO:0000313" key="6">
    <source>
        <dbReference type="EMBL" id="CDF33585.1"/>
    </source>
</evidence>
<protein>
    <submittedName>
        <fullName evidence="6">60S ribosomal protein L17</fullName>
    </submittedName>
</protein>
<dbReference type="InterPro" id="IPR001063">
    <property type="entry name" value="Ribosomal_uL22"/>
</dbReference>
<evidence type="ECO:0000256" key="1">
    <source>
        <dbReference type="ARBA" id="ARBA00009451"/>
    </source>
</evidence>
<gene>
    <name evidence="6" type="ORF">CHC_T00010046001</name>
</gene>
<name>R7Q7Z0_CHOCR</name>
<evidence type="ECO:0000256" key="2">
    <source>
        <dbReference type="ARBA" id="ARBA00022980"/>
    </source>
</evidence>
<dbReference type="Proteomes" id="UP000012073">
    <property type="component" value="Unassembled WGS sequence"/>
</dbReference>
<evidence type="ECO:0000313" key="7">
    <source>
        <dbReference type="Proteomes" id="UP000012073"/>
    </source>
</evidence>
<dbReference type="SUPFAM" id="SSF54843">
    <property type="entry name" value="Ribosomal protein L22"/>
    <property type="match status" value="1"/>
</dbReference>
<dbReference type="InterPro" id="IPR005721">
    <property type="entry name" value="Ribosomal_uL22_euk/arc"/>
</dbReference>
<dbReference type="NCBIfam" id="TIGR01038">
    <property type="entry name" value="uL22_arch_euk"/>
    <property type="match status" value="1"/>
</dbReference>
<dbReference type="EMBL" id="HG001650">
    <property type="protein sequence ID" value="CDF33585.1"/>
    <property type="molecule type" value="Genomic_DNA"/>
</dbReference>
<evidence type="ECO:0000256" key="3">
    <source>
        <dbReference type="ARBA" id="ARBA00023274"/>
    </source>
</evidence>
<dbReference type="PANTHER" id="PTHR11593:SF10">
    <property type="entry name" value="60S RIBOSOMAL PROTEIN L17"/>
    <property type="match status" value="1"/>
</dbReference>
<organism evidence="6 7">
    <name type="scientific">Chondrus crispus</name>
    <name type="common">Carrageen Irish moss</name>
    <name type="synonym">Polymorpha crispa</name>
    <dbReference type="NCBI Taxonomy" id="2769"/>
    <lineage>
        <taxon>Eukaryota</taxon>
        <taxon>Rhodophyta</taxon>
        <taxon>Florideophyceae</taxon>
        <taxon>Rhodymeniophycidae</taxon>
        <taxon>Gigartinales</taxon>
        <taxon>Gigartinaceae</taxon>
        <taxon>Chondrus</taxon>
    </lineage>
</organism>
<dbReference type="GO" id="GO:0022625">
    <property type="term" value="C:cytosolic large ribosomal subunit"/>
    <property type="evidence" value="ECO:0007669"/>
    <property type="project" value="TreeGrafter"/>
</dbReference>
<dbReference type="AlphaFoldDB" id="R7Q7Z0"/>
<accession>R7Q7Z0</accession>
<dbReference type="Pfam" id="PF00237">
    <property type="entry name" value="Ribosomal_L22"/>
    <property type="match status" value="1"/>
</dbReference>
<dbReference type="KEGG" id="ccp:CHC_T00010046001"/>
<proteinExistence type="inferred from homology"/>
<dbReference type="Gramene" id="CDF33585">
    <property type="protein sequence ID" value="CDF33585"/>
    <property type="gene ID" value="CHC_T00010046001"/>
</dbReference>
<feature type="region of interest" description="Disordered" evidence="5">
    <location>
        <begin position="176"/>
        <end position="203"/>
    </location>
</feature>
<dbReference type="Gene3D" id="3.90.470.10">
    <property type="entry name" value="Ribosomal protein L22/L17"/>
    <property type="match status" value="1"/>
</dbReference>
<dbReference type="NCBIfam" id="NF003260">
    <property type="entry name" value="PRK04223.1"/>
    <property type="match status" value="1"/>
</dbReference>
<dbReference type="OMA" id="NTYETAR"/>
<keyword evidence="7" id="KW-1185">Reference proteome</keyword>
<feature type="non-terminal residue" evidence="6">
    <location>
        <position position="1"/>
    </location>
</feature>
<feature type="compositionally biased region" description="Polar residues" evidence="5">
    <location>
        <begin position="191"/>
        <end position="203"/>
    </location>
</feature>
<dbReference type="GO" id="GO:0002181">
    <property type="term" value="P:cytoplasmic translation"/>
    <property type="evidence" value="ECO:0007669"/>
    <property type="project" value="TreeGrafter"/>
</dbReference>
<dbReference type="PANTHER" id="PTHR11593">
    <property type="entry name" value="60S RIBOSOMAL PROTEIN L17"/>
    <property type="match status" value="1"/>
</dbReference>
<dbReference type="InterPro" id="IPR018260">
    <property type="entry name" value="Ribosomal_uL22_CS"/>
</dbReference>
<reference evidence="7" key="1">
    <citation type="journal article" date="2013" name="Proc. Natl. Acad. Sci. U.S.A.">
        <title>Genome structure and metabolic features in the red seaweed Chondrus crispus shed light on evolution of the Archaeplastida.</title>
        <authorList>
            <person name="Collen J."/>
            <person name="Porcel B."/>
            <person name="Carre W."/>
            <person name="Ball S.G."/>
            <person name="Chaparro C."/>
            <person name="Tonon T."/>
            <person name="Barbeyron T."/>
            <person name="Michel G."/>
            <person name="Noel B."/>
            <person name="Valentin K."/>
            <person name="Elias M."/>
            <person name="Artiguenave F."/>
            <person name="Arun A."/>
            <person name="Aury J.M."/>
            <person name="Barbosa-Neto J.F."/>
            <person name="Bothwell J.H."/>
            <person name="Bouget F.Y."/>
            <person name="Brillet L."/>
            <person name="Cabello-Hurtado F."/>
            <person name="Capella-Gutierrez S."/>
            <person name="Charrier B."/>
            <person name="Cladiere L."/>
            <person name="Cock J.M."/>
            <person name="Coelho S.M."/>
            <person name="Colleoni C."/>
            <person name="Czjzek M."/>
            <person name="Da Silva C."/>
            <person name="Delage L."/>
            <person name="Denoeud F."/>
            <person name="Deschamps P."/>
            <person name="Dittami S.M."/>
            <person name="Gabaldon T."/>
            <person name="Gachon C.M."/>
            <person name="Groisillier A."/>
            <person name="Herve C."/>
            <person name="Jabbari K."/>
            <person name="Katinka M."/>
            <person name="Kloareg B."/>
            <person name="Kowalczyk N."/>
            <person name="Labadie K."/>
            <person name="Leblanc C."/>
            <person name="Lopez P.J."/>
            <person name="McLachlan D.H."/>
            <person name="Meslet-Cladiere L."/>
            <person name="Moustafa A."/>
            <person name="Nehr Z."/>
            <person name="Nyvall Collen P."/>
            <person name="Panaud O."/>
            <person name="Partensky F."/>
            <person name="Poulain J."/>
            <person name="Rensing S.A."/>
            <person name="Rousvoal S."/>
            <person name="Samson G."/>
            <person name="Symeonidi A."/>
            <person name="Weissenbach J."/>
            <person name="Zambounis A."/>
            <person name="Wincker P."/>
            <person name="Boyen C."/>
        </authorList>
    </citation>
    <scope>NUCLEOTIDE SEQUENCE [LARGE SCALE GENOMIC DNA]</scope>
    <source>
        <strain evidence="7">cv. Stackhouse</strain>
    </source>
</reference>
<dbReference type="GO" id="GO:0003735">
    <property type="term" value="F:structural constituent of ribosome"/>
    <property type="evidence" value="ECO:0007669"/>
    <property type="project" value="InterPro"/>
</dbReference>
<dbReference type="OrthoDB" id="10254664at2759"/>
<dbReference type="InterPro" id="IPR036394">
    <property type="entry name" value="Ribosomal_uL22_sf"/>
</dbReference>
<dbReference type="STRING" id="2769.R7Q7Z0"/>
<dbReference type="RefSeq" id="XP_005713388.1">
    <property type="nucleotide sequence ID" value="XM_005713331.1"/>
</dbReference>
<dbReference type="CDD" id="cd00336">
    <property type="entry name" value="Ribosomal_L22"/>
    <property type="match status" value="1"/>
</dbReference>
<dbReference type="PROSITE" id="PS00464">
    <property type="entry name" value="RIBOSOMAL_L22"/>
    <property type="match status" value="1"/>
</dbReference>
<evidence type="ECO:0000256" key="5">
    <source>
        <dbReference type="SAM" id="MobiDB-lite"/>
    </source>
</evidence>
<keyword evidence="3 4" id="KW-0687">Ribonucleoprotein</keyword>